<reference evidence="2 3" key="1">
    <citation type="submission" date="2018-04" db="EMBL/GenBank/DDBJ databases">
        <title>Complete genome uncultured novel isolate.</title>
        <authorList>
            <person name="Merlino G."/>
        </authorList>
    </citation>
    <scope>NUCLEOTIDE SEQUENCE [LARGE SCALE GENOMIC DNA]</scope>
    <source>
        <strain evidence="3">R1DC9</strain>
    </source>
</reference>
<feature type="transmembrane region" description="Helical" evidence="1">
    <location>
        <begin position="63"/>
        <end position="81"/>
    </location>
</feature>
<organism evidence="2 3">
    <name type="scientific">Mangrovivirga cuniculi</name>
    <dbReference type="NCBI Taxonomy" id="2715131"/>
    <lineage>
        <taxon>Bacteria</taxon>
        <taxon>Pseudomonadati</taxon>
        <taxon>Bacteroidota</taxon>
        <taxon>Cytophagia</taxon>
        <taxon>Cytophagales</taxon>
        <taxon>Mangrovivirgaceae</taxon>
        <taxon>Mangrovivirga</taxon>
    </lineage>
</organism>
<dbReference type="EMBL" id="CP028923">
    <property type="protein sequence ID" value="QCK14459.1"/>
    <property type="molecule type" value="Genomic_DNA"/>
</dbReference>
<evidence type="ECO:0008006" key="4">
    <source>
        <dbReference type="Google" id="ProtNLM"/>
    </source>
</evidence>
<dbReference type="KEGG" id="fpf:DCC35_06745"/>
<dbReference type="RefSeq" id="WP_137090049.1">
    <property type="nucleotide sequence ID" value="NZ_CP028923.1"/>
</dbReference>
<name>A0A4D7JDV2_9BACT</name>
<feature type="transmembrane region" description="Helical" evidence="1">
    <location>
        <begin position="93"/>
        <end position="114"/>
    </location>
</feature>
<protein>
    <recommendedName>
        <fullName evidence="4">DoxX family protein</fullName>
    </recommendedName>
</protein>
<evidence type="ECO:0000313" key="3">
    <source>
        <dbReference type="Proteomes" id="UP000298616"/>
    </source>
</evidence>
<feature type="transmembrane region" description="Helical" evidence="1">
    <location>
        <begin position="34"/>
        <end position="56"/>
    </location>
</feature>
<keyword evidence="1" id="KW-0812">Transmembrane</keyword>
<proteinExistence type="predicted"/>
<dbReference type="AlphaFoldDB" id="A0A4D7JDV2"/>
<feature type="transmembrane region" description="Helical" evidence="1">
    <location>
        <begin position="5"/>
        <end position="22"/>
    </location>
</feature>
<evidence type="ECO:0000256" key="1">
    <source>
        <dbReference type="SAM" id="Phobius"/>
    </source>
</evidence>
<dbReference type="PANTHER" id="PTHR36974">
    <property type="entry name" value="MEMBRANE PROTEIN-RELATED"/>
    <property type="match status" value="1"/>
</dbReference>
<evidence type="ECO:0000313" key="2">
    <source>
        <dbReference type="EMBL" id="QCK14459.1"/>
    </source>
</evidence>
<dbReference type="OrthoDB" id="327939at2"/>
<dbReference type="PANTHER" id="PTHR36974:SF1">
    <property type="entry name" value="DOXX FAMILY MEMBRANE PROTEIN"/>
    <property type="match status" value="1"/>
</dbReference>
<sequence length="118" mass="13146">MKKILPYILGIIMILGGVNHLINPEIYIEMIPPFIANNLANIGAGVVEILIGILFFIPTFRGIAGLAFAGLMLAFLPLHIWDVFRADPVTGNTLIAIMRLGLQILLIYAGWWVYKNER</sequence>
<keyword evidence="1" id="KW-1133">Transmembrane helix</keyword>
<dbReference type="Proteomes" id="UP000298616">
    <property type="component" value="Chromosome"/>
</dbReference>
<keyword evidence="3" id="KW-1185">Reference proteome</keyword>
<accession>A0A4D7JDV2</accession>
<keyword evidence="1" id="KW-0472">Membrane</keyword>
<gene>
    <name evidence="2" type="ORF">DCC35_06745</name>
</gene>